<dbReference type="CDD" id="cd01189">
    <property type="entry name" value="INT_ICEBs1_C_like"/>
    <property type="match status" value="1"/>
</dbReference>
<comment type="similarity">
    <text evidence="1">Belongs to the 'phage' integrase family.</text>
</comment>
<evidence type="ECO:0000256" key="1">
    <source>
        <dbReference type="ARBA" id="ARBA00008857"/>
    </source>
</evidence>
<gene>
    <name evidence="8" type="ORF">JOC48_003423</name>
</gene>
<organism evidence="8 9">
    <name type="scientific">Aquibacillus albus</name>
    <dbReference type="NCBI Taxonomy" id="1168171"/>
    <lineage>
        <taxon>Bacteria</taxon>
        <taxon>Bacillati</taxon>
        <taxon>Bacillota</taxon>
        <taxon>Bacilli</taxon>
        <taxon>Bacillales</taxon>
        <taxon>Bacillaceae</taxon>
        <taxon>Aquibacillus</taxon>
    </lineage>
</organism>
<dbReference type="InterPro" id="IPR050090">
    <property type="entry name" value="Tyrosine_recombinase_XerCD"/>
</dbReference>
<protein>
    <submittedName>
        <fullName evidence="8">Integrase</fullName>
    </submittedName>
</protein>
<keyword evidence="4" id="KW-0233">DNA recombination</keyword>
<dbReference type="Proteomes" id="UP001296943">
    <property type="component" value="Unassembled WGS sequence"/>
</dbReference>
<evidence type="ECO:0000256" key="5">
    <source>
        <dbReference type="PROSITE-ProRule" id="PRU01248"/>
    </source>
</evidence>
<dbReference type="SUPFAM" id="SSF56349">
    <property type="entry name" value="DNA breaking-rejoining enzymes"/>
    <property type="match status" value="1"/>
</dbReference>
<dbReference type="InterPro" id="IPR011010">
    <property type="entry name" value="DNA_brk_join_enz"/>
</dbReference>
<dbReference type="Pfam" id="PF14659">
    <property type="entry name" value="Phage_int_SAM_3"/>
    <property type="match status" value="1"/>
</dbReference>
<dbReference type="PANTHER" id="PTHR30349:SF64">
    <property type="entry name" value="PROPHAGE INTEGRASE INTD-RELATED"/>
    <property type="match status" value="1"/>
</dbReference>
<keyword evidence="9" id="KW-1185">Reference proteome</keyword>
<dbReference type="PANTHER" id="PTHR30349">
    <property type="entry name" value="PHAGE INTEGRASE-RELATED"/>
    <property type="match status" value="1"/>
</dbReference>
<dbReference type="InterPro" id="IPR010998">
    <property type="entry name" value="Integrase_recombinase_N"/>
</dbReference>
<dbReference type="Gene3D" id="1.10.443.10">
    <property type="entry name" value="Intergrase catalytic core"/>
    <property type="match status" value="1"/>
</dbReference>
<feature type="domain" description="Core-binding (CB)" evidence="7">
    <location>
        <begin position="59"/>
        <end position="139"/>
    </location>
</feature>
<accession>A0ABS2N424</accession>
<evidence type="ECO:0000256" key="2">
    <source>
        <dbReference type="ARBA" id="ARBA00022908"/>
    </source>
</evidence>
<dbReference type="PROSITE" id="PS51898">
    <property type="entry name" value="TYR_RECOMBINASE"/>
    <property type="match status" value="1"/>
</dbReference>
<dbReference type="InterPro" id="IPR044068">
    <property type="entry name" value="CB"/>
</dbReference>
<reference evidence="8 9" key="1">
    <citation type="submission" date="2021-01" db="EMBL/GenBank/DDBJ databases">
        <title>Genomic Encyclopedia of Type Strains, Phase IV (KMG-IV): sequencing the most valuable type-strain genomes for metagenomic binning, comparative biology and taxonomic classification.</title>
        <authorList>
            <person name="Goeker M."/>
        </authorList>
    </citation>
    <scope>NUCLEOTIDE SEQUENCE [LARGE SCALE GENOMIC DNA]</scope>
    <source>
        <strain evidence="8 9">DSM 23711</strain>
    </source>
</reference>
<dbReference type="InterPro" id="IPR028259">
    <property type="entry name" value="AP2-like_int_N"/>
</dbReference>
<evidence type="ECO:0000313" key="8">
    <source>
        <dbReference type="EMBL" id="MBM7572891.1"/>
    </source>
</evidence>
<evidence type="ECO:0000259" key="6">
    <source>
        <dbReference type="PROSITE" id="PS51898"/>
    </source>
</evidence>
<evidence type="ECO:0000256" key="4">
    <source>
        <dbReference type="ARBA" id="ARBA00023172"/>
    </source>
</evidence>
<feature type="domain" description="Tyr recombinase" evidence="6">
    <location>
        <begin position="164"/>
        <end position="363"/>
    </location>
</feature>
<keyword evidence="3 5" id="KW-0238">DNA-binding</keyword>
<sequence>MASIKKRGKTWQYAVSHTVNGESKLIRKGGFSTQAEAKAAAIELEAKLNKGIVPHLKPAPIDEYFDNWVELYKKGLSEATLKHYKYTSDRIKEHLGSKPLQEITTQDYQEFLNKVGENKSKETVSKLHGHIRACVQDARDEQIIHSDFTRKAILYYTVSAKKEKEKHVNYHDFVLLIKTLLSKVEDDLGYYLLLLALATGMRFAELVGLTFDDFDFDNNQIDINKTWSYNNKKKKIGFGPTKGNDEKNCDRVIDVNKTVMNAFKELFATMPDNDNHLVFYNAKSKYKVITNSHANDLLKETLLDLKIRPLISFHGARHSHGSVLLYEGNKLEYVSERLGHLDIETTYRKYIHLLNEGRESEINLAMKTFEDMFED</sequence>
<evidence type="ECO:0000313" key="9">
    <source>
        <dbReference type="Proteomes" id="UP001296943"/>
    </source>
</evidence>
<dbReference type="RefSeq" id="WP_204501559.1">
    <property type="nucleotide sequence ID" value="NZ_JAFBDR010000023.1"/>
</dbReference>
<evidence type="ECO:0000256" key="3">
    <source>
        <dbReference type="ARBA" id="ARBA00023125"/>
    </source>
</evidence>
<dbReference type="Gene3D" id="1.10.150.130">
    <property type="match status" value="1"/>
</dbReference>
<dbReference type="InterPro" id="IPR013762">
    <property type="entry name" value="Integrase-like_cat_sf"/>
</dbReference>
<dbReference type="EMBL" id="JAFBDR010000023">
    <property type="protein sequence ID" value="MBM7572891.1"/>
    <property type="molecule type" value="Genomic_DNA"/>
</dbReference>
<evidence type="ECO:0000259" key="7">
    <source>
        <dbReference type="PROSITE" id="PS51900"/>
    </source>
</evidence>
<dbReference type="InterPro" id="IPR004107">
    <property type="entry name" value="Integrase_SAM-like_N"/>
</dbReference>
<dbReference type="Pfam" id="PF14657">
    <property type="entry name" value="Arm-DNA-bind_4"/>
    <property type="match status" value="1"/>
</dbReference>
<proteinExistence type="inferred from homology"/>
<comment type="caution">
    <text evidence="8">The sequence shown here is derived from an EMBL/GenBank/DDBJ whole genome shotgun (WGS) entry which is preliminary data.</text>
</comment>
<keyword evidence="2" id="KW-0229">DNA integration</keyword>
<dbReference type="PROSITE" id="PS51900">
    <property type="entry name" value="CB"/>
    <property type="match status" value="1"/>
</dbReference>
<dbReference type="Pfam" id="PF00589">
    <property type="entry name" value="Phage_integrase"/>
    <property type="match status" value="1"/>
</dbReference>
<name>A0ABS2N424_9BACI</name>
<dbReference type="InterPro" id="IPR002104">
    <property type="entry name" value="Integrase_catalytic"/>
</dbReference>